<dbReference type="AlphaFoldDB" id="A0A7G1KQY7"/>
<dbReference type="RefSeq" id="WP_187683955.1">
    <property type="nucleotide sequence ID" value="NZ_AP023396.1"/>
</dbReference>
<protein>
    <submittedName>
        <fullName evidence="1">Uncharacterized protein</fullName>
    </submittedName>
</protein>
<name>A0A7G1KQY7_9NOCA</name>
<gene>
    <name evidence="1" type="ORF">NWFMUON74_47580</name>
</gene>
<dbReference type="GeneID" id="80349213"/>
<evidence type="ECO:0000313" key="1">
    <source>
        <dbReference type="EMBL" id="BCK56986.1"/>
    </source>
</evidence>
<keyword evidence="2" id="KW-1185">Reference proteome</keyword>
<dbReference type="Proteomes" id="UP000516173">
    <property type="component" value="Chromosome"/>
</dbReference>
<proteinExistence type="predicted"/>
<accession>A0A7G1KQY7</accession>
<sequence>MNFEAYLDRPVTLFGIAQNSMTGAVLLCGSRSVVYIEGVREWSDTDVSKTFEVSGTLVAAGDDADLYSPEGAIKHGIGRHYVVKDATVERLS</sequence>
<evidence type="ECO:0000313" key="2">
    <source>
        <dbReference type="Proteomes" id="UP000516173"/>
    </source>
</evidence>
<dbReference type="EMBL" id="AP023396">
    <property type="protein sequence ID" value="BCK56986.1"/>
    <property type="molecule type" value="Genomic_DNA"/>
</dbReference>
<reference evidence="1 2" key="1">
    <citation type="submission" date="2020-08" db="EMBL/GenBank/DDBJ databases">
        <title>Genome Sequencing of Nocardia wallacei strain FMUON74 and assembly.</title>
        <authorList>
            <person name="Toyokawa M."/>
            <person name="Uesaka K."/>
        </authorList>
    </citation>
    <scope>NUCLEOTIDE SEQUENCE [LARGE SCALE GENOMIC DNA]</scope>
    <source>
        <strain evidence="1 2">FMUON74</strain>
    </source>
</reference>
<dbReference type="KEGG" id="nwl:NWFMUON74_47580"/>
<organism evidence="1 2">
    <name type="scientific">Nocardia wallacei</name>
    <dbReference type="NCBI Taxonomy" id="480035"/>
    <lineage>
        <taxon>Bacteria</taxon>
        <taxon>Bacillati</taxon>
        <taxon>Actinomycetota</taxon>
        <taxon>Actinomycetes</taxon>
        <taxon>Mycobacteriales</taxon>
        <taxon>Nocardiaceae</taxon>
        <taxon>Nocardia</taxon>
    </lineage>
</organism>